<reference evidence="1 2" key="1">
    <citation type="submission" date="2018-11" db="EMBL/GenBank/DDBJ databases">
        <authorList>
            <consortium name="Pathogen Informatics"/>
        </authorList>
    </citation>
    <scope>NUCLEOTIDE SEQUENCE [LARGE SCALE GENOMIC DNA]</scope>
</reference>
<dbReference type="AlphaFoldDB" id="A0A3P6PKV4"/>
<evidence type="ECO:0000313" key="1">
    <source>
        <dbReference type="EMBL" id="VDK37542.1"/>
    </source>
</evidence>
<accession>A0A3P6PKV4</accession>
<evidence type="ECO:0000313" key="2">
    <source>
        <dbReference type="Proteomes" id="UP000281553"/>
    </source>
</evidence>
<sequence>MSGVWIPGNEVGIANNFTFLVNSSAGRHLSEENHLTIFLAYADQTDGLESPKKRYLTSSVAWTPGDDKDPARGHGKIQKMSFLVQKDAMIHCAVLQRPFSASTVQRECFRSETAEPRKWQVIDIDVAFIDAYIKTSSKFLGAGYQRHNWLVGDDSGGGDWTFLGPYSYMHIANNISHLSDRITAFTMSGPEELVDGRCKHLAGNWSGKYLGTERFFEGP</sequence>
<gene>
    <name evidence="1" type="ORF">DILT_LOCUS871</name>
</gene>
<name>A0A3P6PKV4_DIBLA</name>
<keyword evidence="2" id="KW-1185">Reference proteome</keyword>
<protein>
    <submittedName>
        <fullName evidence="1">Uncharacterized protein</fullName>
    </submittedName>
</protein>
<dbReference type="Proteomes" id="UP000281553">
    <property type="component" value="Unassembled WGS sequence"/>
</dbReference>
<organism evidence="1 2">
    <name type="scientific">Dibothriocephalus latus</name>
    <name type="common">Fish tapeworm</name>
    <name type="synonym">Diphyllobothrium latum</name>
    <dbReference type="NCBI Taxonomy" id="60516"/>
    <lineage>
        <taxon>Eukaryota</taxon>
        <taxon>Metazoa</taxon>
        <taxon>Spiralia</taxon>
        <taxon>Lophotrochozoa</taxon>
        <taxon>Platyhelminthes</taxon>
        <taxon>Cestoda</taxon>
        <taxon>Eucestoda</taxon>
        <taxon>Diphyllobothriidea</taxon>
        <taxon>Diphyllobothriidae</taxon>
        <taxon>Dibothriocephalus</taxon>
    </lineage>
</organism>
<dbReference type="EMBL" id="UYRU01004513">
    <property type="protein sequence ID" value="VDK37542.1"/>
    <property type="molecule type" value="Genomic_DNA"/>
</dbReference>
<proteinExistence type="predicted"/>